<dbReference type="InterPro" id="IPR051044">
    <property type="entry name" value="MAG_DAG_Lipase"/>
</dbReference>
<evidence type="ECO:0000256" key="1">
    <source>
        <dbReference type="ARBA" id="ARBA00001613"/>
    </source>
</evidence>
<name>A0AAU7VIP1_9FIRM</name>
<dbReference type="InterPro" id="IPR000073">
    <property type="entry name" value="AB_hydrolase_1"/>
</dbReference>
<evidence type="ECO:0000256" key="3">
    <source>
        <dbReference type="ARBA" id="ARBA00013254"/>
    </source>
</evidence>
<dbReference type="SUPFAM" id="SSF53474">
    <property type="entry name" value="alpha/beta-Hydrolases"/>
    <property type="match status" value="1"/>
</dbReference>
<evidence type="ECO:0000259" key="5">
    <source>
        <dbReference type="Pfam" id="PF12146"/>
    </source>
</evidence>
<dbReference type="Gene3D" id="3.40.50.1820">
    <property type="entry name" value="alpha/beta hydrolase"/>
    <property type="match status" value="1"/>
</dbReference>
<feature type="domain" description="Serine aminopeptidase S33" evidence="5">
    <location>
        <begin position="22"/>
        <end position="255"/>
    </location>
</feature>
<reference evidence="6" key="2">
    <citation type="submission" date="2024-06" db="EMBL/GenBank/DDBJ databases">
        <authorList>
            <person name="Petrova K.O."/>
            <person name="Toshchakov S.V."/>
            <person name="Boltjanskaja Y.V."/>
            <person name="Kevbrin V."/>
        </authorList>
    </citation>
    <scope>NUCLEOTIDE SEQUENCE</scope>
    <source>
        <strain evidence="6">Z-910T</strain>
    </source>
</reference>
<dbReference type="AlphaFoldDB" id="A0AAU7VIP1"/>
<protein>
    <recommendedName>
        <fullName evidence="4">Monoacylglycerol lipase</fullName>
        <ecNumber evidence="3">3.1.1.23</ecNumber>
    </recommendedName>
</protein>
<sequence length="271" mass="30714">MHEKFFLENGTEIAYTKRQPKETKGVVIVVHGFAEHMGRYKEFMKFLEKNSYATYSMDHLGHGRSGKIKGYVEGLEEMVESVDGLVSLATEDNPNLPIFMFGHSMGGLITAAYGVKHKNKLKGQVFSAPAIGSPMGKGMEIALKILAKICPKKYINNNLSGEICRDLQVVHEYVEDPLVLKAATAKFYHEVFIKGVRYVQSNFNNYSCPCLVMHGTEDSIIDYQHSINFYEKNSSKDKTKKLFSGLYHELLNEPEKDEVMAEVLSWLDKRI</sequence>
<organism evidence="6">
    <name type="scientific">Proteinivorax tanatarense</name>
    <dbReference type="NCBI Taxonomy" id="1260629"/>
    <lineage>
        <taxon>Bacteria</taxon>
        <taxon>Bacillati</taxon>
        <taxon>Bacillota</taxon>
        <taxon>Clostridia</taxon>
        <taxon>Eubacteriales</taxon>
        <taxon>Proteinivoracaceae</taxon>
        <taxon>Proteinivorax</taxon>
    </lineage>
</organism>
<dbReference type="InterPro" id="IPR029058">
    <property type="entry name" value="AB_hydrolase_fold"/>
</dbReference>
<dbReference type="Pfam" id="PF12146">
    <property type="entry name" value="Hydrolase_4"/>
    <property type="match status" value="1"/>
</dbReference>
<accession>A0AAU7VIP1</accession>
<dbReference type="GO" id="GO:0047372">
    <property type="term" value="F:monoacylglycerol lipase activity"/>
    <property type="evidence" value="ECO:0007669"/>
    <property type="project" value="UniProtKB-EC"/>
</dbReference>
<dbReference type="PRINTS" id="PR00111">
    <property type="entry name" value="ABHYDROLASE"/>
</dbReference>
<comment type="catalytic activity">
    <reaction evidence="1">
        <text>Hydrolyzes glycerol monoesters of long-chain fatty acids.</text>
        <dbReference type="EC" id="3.1.1.23"/>
    </reaction>
</comment>
<comment type="similarity">
    <text evidence="2">Belongs to the AB hydrolase superfamily.</text>
</comment>
<dbReference type="EC" id="3.1.1.23" evidence="3"/>
<dbReference type="EMBL" id="CP158367">
    <property type="protein sequence ID" value="XBX73975.1"/>
    <property type="molecule type" value="Genomic_DNA"/>
</dbReference>
<dbReference type="FunFam" id="3.40.50.1820:FF:000117">
    <property type="entry name" value="Monoglyceride lipase, putative"/>
    <property type="match status" value="1"/>
</dbReference>
<dbReference type="RefSeq" id="WP_350342736.1">
    <property type="nucleotide sequence ID" value="NZ_CP158367.1"/>
</dbReference>
<evidence type="ECO:0000256" key="4">
    <source>
        <dbReference type="ARBA" id="ARBA00071261"/>
    </source>
</evidence>
<reference evidence="6" key="1">
    <citation type="journal article" date="2013" name="Extremophiles">
        <title>Proteinivorax tanatarense gen. nov., sp. nov., an anaerobic, haloalkaliphilic, proteolytic bacterium isolated from a decaying algal bloom, and proposal of Proteinivoraceae fam. nov.</title>
        <authorList>
            <person name="Kevbrin V."/>
            <person name="Boltyanskaya Y."/>
            <person name="Zhilina T."/>
            <person name="Kolganova T."/>
            <person name="Lavrentjeva E."/>
            <person name="Kuznetsov B."/>
        </authorList>
    </citation>
    <scope>NUCLEOTIDE SEQUENCE</scope>
    <source>
        <strain evidence="6">Z-910T</strain>
    </source>
</reference>
<proteinExistence type="inferred from homology"/>
<gene>
    <name evidence="6" type="ORF">PRVXT_001994</name>
</gene>
<evidence type="ECO:0000256" key="2">
    <source>
        <dbReference type="ARBA" id="ARBA00008645"/>
    </source>
</evidence>
<dbReference type="PANTHER" id="PTHR11614">
    <property type="entry name" value="PHOSPHOLIPASE-RELATED"/>
    <property type="match status" value="1"/>
</dbReference>
<evidence type="ECO:0000313" key="6">
    <source>
        <dbReference type="EMBL" id="XBX73975.1"/>
    </source>
</evidence>
<dbReference type="InterPro" id="IPR022742">
    <property type="entry name" value="Hydrolase_4"/>
</dbReference>